<evidence type="ECO:0000256" key="4">
    <source>
        <dbReference type="ARBA" id="ARBA00023125"/>
    </source>
</evidence>
<evidence type="ECO:0000259" key="8">
    <source>
        <dbReference type="PROSITE" id="PS50110"/>
    </source>
</evidence>
<dbReference type="InterPro" id="IPR001867">
    <property type="entry name" value="OmpR/PhoB-type_DNA-bd"/>
</dbReference>
<protein>
    <submittedName>
        <fullName evidence="10">Response regulator transcription factor</fullName>
    </submittedName>
</protein>
<evidence type="ECO:0000313" key="11">
    <source>
        <dbReference type="Proteomes" id="UP000597206"/>
    </source>
</evidence>
<proteinExistence type="predicted"/>
<dbReference type="SMART" id="SM00448">
    <property type="entry name" value="REC"/>
    <property type="match status" value="1"/>
</dbReference>
<dbReference type="InterPro" id="IPR039420">
    <property type="entry name" value="WalR-like"/>
</dbReference>
<dbReference type="EMBL" id="JADPMR010000001">
    <property type="protein sequence ID" value="MBF9000947.1"/>
    <property type="molecule type" value="Genomic_DNA"/>
</dbReference>
<evidence type="ECO:0000313" key="10">
    <source>
        <dbReference type="EMBL" id="MBF9000947.1"/>
    </source>
</evidence>
<organism evidence="10 11">
    <name type="scientific">Vibrio nitrifigilis</name>
    <dbReference type="NCBI Taxonomy" id="2789781"/>
    <lineage>
        <taxon>Bacteria</taxon>
        <taxon>Pseudomonadati</taxon>
        <taxon>Pseudomonadota</taxon>
        <taxon>Gammaproteobacteria</taxon>
        <taxon>Vibrionales</taxon>
        <taxon>Vibrionaceae</taxon>
        <taxon>Vibrio</taxon>
    </lineage>
</organism>
<keyword evidence="1 6" id="KW-0597">Phosphoprotein</keyword>
<evidence type="ECO:0000256" key="2">
    <source>
        <dbReference type="ARBA" id="ARBA00023012"/>
    </source>
</evidence>
<evidence type="ECO:0000256" key="1">
    <source>
        <dbReference type="ARBA" id="ARBA00022553"/>
    </source>
</evidence>
<comment type="caution">
    <text evidence="10">The sequence shown here is derived from an EMBL/GenBank/DDBJ whole genome shotgun (WGS) entry which is preliminary data.</text>
</comment>
<dbReference type="Gene3D" id="1.10.10.10">
    <property type="entry name" value="Winged helix-like DNA-binding domain superfamily/Winged helix DNA-binding domain"/>
    <property type="match status" value="1"/>
</dbReference>
<dbReference type="PANTHER" id="PTHR48111:SF1">
    <property type="entry name" value="TWO-COMPONENT RESPONSE REGULATOR ORR33"/>
    <property type="match status" value="1"/>
</dbReference>
<dbReference type="PROSITE" id="PS51755">
    <property type="entry name" value="OMPR_PHOB"/>
    <property type="match status" value="1"/>
</dbReference>
<dbReference type="PANTHER" id="PTHR48111">
    <property type="entry name" value="REGULATOR OF RPOS"/>
    <property type="match status" value="1"/>
</dbReference>
<evidence type="ECO:0000256" key="3">
    <source>
        <dbReference type="ARBA" id="ARBA00023015"/>
    </source>
</evidence>
<evidence type="ECO:0000256" key="5">
    <source>
        <dbReference type="ARBA" id="ARBA00023163"/>
    </source>
</evidence>
<sequence>MKILIVEDSEVLRRSLVVGLNHLGFATDETGDGAEGLAMALQYEYDAIILDLMLPSIDGMSLLQKIRQQKINTRVLILSAKNQTQDRVDGLLKGADDYLTKPFSFDELHARILTLMRRSTTENRDDCLNVGEFCLNLAKRTFEYQHTPIELTPNEFKILNCLFRSPNRVISLESISDAVVGSYNYLSKNAIEVHISAIRRKVRKVHGNLPIRNKRGFGYLIQN</sequence>
<dbReference type="Pfam" id="PF00486">
    <property type="entry name" value="Trans_reg_C"/>
    <property type="match status" value="1"/>
</dbReference>
<dbReference type="PROSITE" id="PS50110">
    <property type="entry name" value="RESPONSE_REGULATORY"/>
    <property type="match status" value="1"/>
</dbReference>
<name>A0ABS0GEU7_9VIBR</name>
<reference evidence="10 11" key="1">
    <citation type="submission" date="2020-11" db="EMBL/GenBank/DDBJ databases">
        <title>Vibrio nitrifigilis sp. nov., a marine nitrogen-fixing bacterium isolated from the lagoon sediment of an islet inside an atoll.</title>
        <authorList>
            <person name="Wang L.-T."/>
            <person name="Shieh W.Y."/>
        </authorList>
    </citation>
    <scope>NUCLEOTIDE SEQUENCE [LARGE SCALE GENOMIC DNA]</scope>
    <source>
        <strain evidence="10 11">NFV-1</strain>
    </source>
</reference>
<dbReference type="Proteomes" id="UP000597206">
    <property type="component" value="Unassembled WGS sequence"/>
</dbReference>
<keyword evidence="3" id="KW-0805">Transcription regulation</keyword>
<dbReference type="Gene3D" id="3.40.50.2300">
    <property type="match status" value="1"/>
</dbReference>
<feature type="domain" description="OmpR/PhoB-type" evidence="9">
    <location>
        <begin position="125"/>
        <end position="223"/>
    </location>
</feature>
<dbReference type="Pfam" id="PF00072">
    <property type="entry name" value="Response_reg"/>
    <property type="match status" value="1"/>
</dbReference>
<dbReference type="SMART" id="SM00862">
    <property type="entry name" value="Trans_reg_C"/>
    <property type="match status" value="1"/>
</dbReference>
<dbReference type="InterPro" id="IPR011006">
    <property type="entry name" value="CheY-like_superfamily"/>
</dbReference>
<dbReference type="SUPFAM" id="SSF52172">
    <property type="entry name" value="CheY-like"/>
    <property type="match status" value="1"/>
</dbReference>
<evidence type="ECO:0000256" key="7">
    <source>
        <dbReference type="PROSITE-ProRule" id="PRU01091"/>
    </source>
</evidence>
<dbReference type="CDD" id="cd00383">
    <property type="entry name" value="trans_reg_C"/>
    <property type="match status" value="1"/>
</dbReference>
<feature type="domain" description="Response regulatory" evidence="8">
    <location>
        <begin position="2"/>
        <end position="116"/>
    </location>
</feature>
<keyword evidence="4 7" id="KW-0238">DNA-binding</keyword>
<keyword evidence="2" id="KW-0902">Two-component regulatory system</keyword>
<keyword evidence="5" id="KW-0804">Transcription</keyword>
<feature type="modified residue" description="4-aspartylphosphate" evidence="6">
    <location>
        <position position="51"/>
    </location>
</feature>
<gene>
    <name evidence="10" type="ORF">I1A42_10255</name>
</gene>
<accession>A0ABS0GEU7</accession>
<evidence type="ECO:0000256" key="6">
    <source>
        <dbReference type="PROSITE-ProRule" id="PRU00169"/>
    </source>
</evidence>
<dbReference type="InterPro" id="IPR001789">
    <property type="entry name" value="Sig_transdc_resp-reg_receiver"/>
</dbReference>
<keyword evidence="11" id="KW-1185">Reference proteome</keyword>
<dbReference type="RefSeq" id="WP_196123422.1">
    <property type="nucleotide sequence ID" value="NZ_JADPMR010000001.1"/>
</dbReference>
<evidence type="ECO:0000259" key="9">
    <source>
        <dbReference type="PROSITE" id="PS51755"/>
    </source>
</evidence>
<dbReference type="InterPro" id="IPR036388">
    <property type="entry name" value="WH-like_DNA-bd_sf"/>
</dbReference>
<feature type="DNA-binding region" description="OmpR/PhoB-type" evidence="7">
    <location>
        <begin position="125"/>
        <end position="223"/>
    </location>
</feature>